<sequence>MAEYLSFILSTRLVTHLERPKRERSTSPSSNGAVAVGASQKTDKWFEKIGDRVERVWEISTPCLSFEWILSANGHASENFPYFSALIYFAVGRLCFLHVLQKDTKTWQHQGRPTALVEPDAAITKSLDSFGKPGGSHYRRLYVGEKVNPVPQTPHGEGLDLQHVYSACWLGKYHDWISPKDKQGRAHFPSFSNRRTLKQKKKNAIRVSSYLVGFLYELPPICLQQEQVNRCKGLPAQLPGAASWSRKVLKPSSIITPQHWG</sequence>
<keyword evidence="2" id="KW-1185">Reference proteome</keyword>
<accession>A0A0A2V072</accession>
<reference evidence="1 2" key="1">
    <citation type="journal article" date="2011" name="PLoS Genet.">
        <title>Comparative genomic analysis of human fungal pathogens causing paracoccidioidomycosis.</title>
        <authorList>
            <person name="Desjardins C.A."/>
            <person name="Champion M.D."/>
            <person name="Holder J.W."/>
            <person name="Muszewska A."/>
            <person name="Goldberg J."/>
            <person name="Bailao A.M."/>
            <person name="Brigido M.M."/>
            <person name="Ferreira M.E."/>
            <person name="Garcia A.M."/>
            <person name="Grynberg M."/>
            <person name="Gujja S."/>
            <person name="Heiman D.I."/>
            <person name="Henn M.R."/>
            <person name="Kodira C.D."/>
            <person name="Leon-Narvaez H."/>
            <person name="Longo L.V."/>
            <person name="Ma L.J."/>
            <person name="Malavazi I."/>
            <person name="Matsuo A.L."/>
            <person name="Morais F.V."/>
            <person name="Pereira M."/>
            <person name="Rodriguez-Brito S."/>
            <person name="Sakthikumar S."/>
            <person name="Salem-Izacc S.M."/>
            <person name="Sykes S.M."/>
            <person name="Teixeira M.M."/>
            <person name="Vallejo M.C."/>
            <person name="Walter M.E."/>
            <person name="Yandava C."/>
            <person name="Young S."/>
            <person name="Zeng Q."/>
            <person name="Zucker J."/>
            <person name="Felipe M.S."/>
            <person name="Goldman G.H."/>
            <person name="Haas B.J."/>
            <person name="McEwen J.G."/>
            <person name="Nino-Vega G."/>
            <person name="Puccia R."/>
            <person name="San-Blas G."/>
            <person name="Soares C.M."/>
            <person name="Birren B.W."/>
            <person name="Cuomo C.A."/>
        </authorList>
    </citation>
    <scope>NUCLEOTIDE SEQUENCE [LARGE SCALE GENOMIC DNA]</scope>
    <source>
        <strain evidence="2">ATCC MYA-826 / Pb01</strain>
    </source>
</reference>
<gene>
    <name evidence="1" type="ORF">PAAG_12109</name>
</gene>
<organism evidence="1 2">
    <name type="scientific">Paracoccidioides lutzii (strain ATCC MYA-826 / Pb01)</name>
    <name type="common">Paracoccidioides brasiliensis</name>
    <dbReference type="NCBI Taxonomy" id="502779"/>
    <lineage>
        <taxon>Eukaryota</taxon>
        <taxon>Fungi</taxon>
        <taxon>Dikarya</taxon>
        <taxon>Ascomycota</taxon>
        <taxon>Pezizomycotina</taxon>
        <taxon>Eurotiomycetes</taxon>
        <taxon>Eurotiomycetidae</taxon>
        <taxon>Onygenales</taxon>
        <taxon>Ajellomycetaceae</taxon>
        <taxon>Paracoccidioides</taxon>
    </lineage>
</organism>
<dbReference type="VEuPathDB" id="FungiDB:PAAG_12109"/>
<dbReference type="Proteomes" id="UP000002059">
    <property type="component" value="Partially assembled WGS sequence"/>
</dbReference>
<dbReference type="AlphaFoldDB" id="A0A0A2V072"/>
<name>A0A0A2V072_PARBA</name>
<dbReference type="HOGENOM" id="CLU_1065955_0_0_1"/>
<dbReference type="RefSeq" id="XP_015702715.1">
    <property type="nucleotide sequence ID" value="XM_015847640.1"/>
</dbReference>
<evidence type="ECO:0000313" key="2">
    <source>
        <dbReference type="Proteomes" id="UP000002059"/>
    </source>
</evidence>
<evidence type="ECO:0000313" key="1">
    <source>
        <dbReference type="EMBL" id="KGQ01166.1"/>
    </source>
</evidence>
<dbReference type="GeneID" id="26970873"/>
<dbReference type="EMBL" id="KN294007">
    <property type="protein sequence ID" value="KGQ01166.1"/>
    <property type="molecule type" value="Genomic_DNA"/>
</dbReference>
<dbReference type="KEGG" id="pbl:PAAG_12109"/>
<proteinExistence type="predicted"/>
<protein>
    <submittedName>
        <fullName evidence="1">Uncharacterized protein</fullName>
    </submittedName>
</protein>